<name>A0A067SPE6_GALM3</name>
<sequence length="523" mass="61604">MWEEFALRMVENVSPAIMRDHVDRLLQDILEFQADDCRLLQVHPEQLLRYSMHIKTLISYLKEPWQTWRKDPFDIDEDVLEELWTELPALQNSLIRQILLNHNLSSHPIIPYIIHDQDCRTLDELCDLSGLNDALVKTFLLNNAHFIDNEVWNYGGWHYRLVECLRKFLVSQLHGGIFHLEFRAQYIRTGRTLLRWFCRVGGSINKTEFSSDIKETLYQTLINFFWRPEISDIQTPEDFQSMDGVLNTLSNCNWGHVRRSEEMSFLCVAAILDWLSRYMNHPQSATNSQNLRDTIVRIYHGIFLPVFSHRFYSELLVYSKEHKRLLSLSVFPPPCAEILKEEDVSALLSDVPAYCLNPDFYFLSQPIYRMTHILTEAKYPIPITLSAWFTHVTELYLHMLVKYEYKVLRDVSQVEFPKEDFNLLLLHARPTAKMLLALRAILYLRCSMREKGWLAPSGFGMFATELLKKFDLDPRESLKFDSILEDLRTSEDDSLERLEPSQANRRPSSLIRWWFLVPSTSTV</sequence>
<dbReference type="EMBL" id="KL142391">
    <property type="protein sequence ID" value="KDR71897.1"/>
    <property type="molecule type" value="Genomic_DNA"/>
</dbReference>
<evidence type="ECO:0000313" key="2">
    <source>
        <dbReference type="Proteomes" id="UP000027222"/>
    </source>
</evidence>
<reference evidence="2" key="1">
    <citation type="journal article" date="2014" name="Proc. Natl. Acad. Sci. U.S.A.">
        <title>Extensive sampling of basidiomycete genomes demonstrates inadequacy of the white-rot/brown-rot paradigm for wood decay fungi.</title>
        <authorList>
            <person name="Riley R."/>
            <person name="Salamov A.A."/>
            <person name="Brown D.W."/>
            <person name="Nagy L.G."/>
            <person name="Floudas D."/>
            <person name="Held B.W."/>
            <person name="Levasseur A."/>
            <person name="Lombard V."/>
            <person name="Morin E."/>
            <person name="Otillar R."/>
            <person name="Lindquist E.A."/>
            <person name="Sun H."/>
            <person name="LaButti K.M."/>
            <person name="Schmutz J."/>
            <person name="Jabbour D."/>
            <person name="Luo H."/>
            <person name="Baker S.E."/>
            <person name="Pisabarro A.G."/>
            <person name="Walton J.D."/>
            <person name="Blanchette R.A."/>
            <person name="Henrissat B."/>
            <person name="Martin F."/>
            <person name="Cullen D."/>
            <person name="Hibbett D.S."/>
            <person name="Grigoriev I.V."/>
        </authorList>
    </citation>
    <scope>NUCLEOTIDE SEQUENCE [LARGE SCALE GENOMIC DNA]</scope>
    <source>
        <strain evidence="2">CBS 339.88</strain>
    </source>
</reference>
<gene>
    <name evidence="1" type="ORF">GALMADRAFT_784334</name>
</gene>
<accession>A0A067SPE6</accession>
<organism evidence="1 2">
    <name type="scientific">Galerina marginata (strain CBS 339.88)</name>
    <dbReference type="NCBI Taxonomy" id="685588"/>
    <lineage>
        <taxon>Eukaryota</taxon>
        <taxon>Fungi</taxon>
        <taxon>Dikarya</taxon>
        <taxon>Basidiomycota</taxon>
        <taxon>Agaricomycotina</taxon>
        <taxon>Agaricomycetes</taxon>
        <taxon>Agaricomycetidae</taxon>
        <taxon>Agaricales</taxon>
        <taxon>Agaricineae</taxon>
        <taxon>Strophariaceae</taxon>
        <taxon>Galerina</taxon>
    </lineage>
</organism>
<proteinExistence type="predicted"/>
<keyword evidence="2" id="KW-1185">Reference proteome</keyword>
<protein>
    <submittedName>
        <fullName evidence="1">Uncharacterized protein</fullName>
    </submittedName>
</protein>
<dbReference type="AlphaFoldDB" id="A0A067SPE6"/>
<evidence type="ECO:0000313" key="1">
    <source>
        <dbReference type="EMBL" id="KDR71897.1"/>
    </source>
</evidence>
<dbReference type="HOGENOM" id="CLU_520783_0_0_1"/>
<dbReference type="Proteomes" id="UP000027222">
    <property type="component" value="Unassembled WGS sequence"/>
</dbReference>